<dbReference type="EMBL" id="CP120942">
    <property type="protein sequence ID" value="WFF98028.1"/>
    <property type="molecule type" value="Genomic_DNA"/>
</dbReference>
<keyword evidence="1" id="KW-0472">Membrane</keyword>
<evidence type="ECO:0000313" key="3">
    <source>
        <dbReference type="Proteomes" id="UP001218423"/>
    </source>
</evidence>
<accession>A0AAJ5ZD54</accession>
<dbReference type="Proteomes" id="UP001218423">
    <property type="component" value="Chromosome"/>
</dbReference>
<keyword evidence="1" id="KW-1133">Transmembrane helix</keyword>
<sequence>MDAFSWGMVGLLAFFTLVFVWSLYSYKAHAQERHHETDR</sequence>
<feature type="transmembrane region" description="Helical" evidence="1">
    <location>
        <begin position="6"/>
        <end position="24"/>
    </location>
</feature>
<evidence type="ECO:0000313" key="2">
    <source>
        <dbReference type="EMBL" id="WFF98028.1"/>
    </source>
</evidence>
<dbReference type="AlphaFoldDB" id="A0AAJ5ZD54"/>
<proteinExistence type="predicted"/>
<reference evidence="2" key="1">
    <citation type="submission" date="2023-03" db="EMBL/GenBank/DDBJ databases">
        <title>Aeromonas caviae strain AC1520.</title>
        <authorList>
            <person name="Xie T."/>
            <person name="Zhang Q."/>
            <person name="Deng J."/>
            <person name="Li X."/>
        </authorList>
    </citation>
    <scope>NUCLEOTIDE SEQUENCE</scope>
    <source>
        <strain evidence="2">AC1520</strain>
    </source>
</reference>
<evidence type="ECO:0000256" key="1">
    <source>
        <dbReference type="SAM" id="Phobius"/>
    </source>
</evidence>
<protein>
    <submittedName>
        <fullName evidence="2">Uncharacterized protein</fullName>
    </submittedName>
</protein>
<name>A0AAJ5ZD54_AERCA</name>
<keyword evidence="1" id="KW-0812">Transmembrane</keyword>
<organism evidence="2 3">
    <name type="scientific">Aeromonas caviae</name>
    <name type="common">Aeromonas punctata</name>
    <dbReference type="NCBI Taxonomy" id="648"/>
    <lineage>
        <taxon>Bacteria</taxon>
        <taxon>Pseudomonadati</taxon>
        <taxon>Pseudomonadota</taxon>
        <taxon>Gammaproteobacteria</taxon>
        <taxon>Aeromonadales</taxon>
        <taxon>Aeromonadaceae</taxon>
        <taxon>Aeromonas</taxon>
    </lineage>
</organism>
<gene>
    <name evidence="2" type="ORF">P5S46_20935</name>
</gene>